<name>A0ABR2M8R5_9ASPA</name>
<reference evidence="1 2" key="1">
    <citation type="journal article" date="2022" name="Nat. Plants">
        <title>Genomes of leafy and leafless Platanthera orchids illuminate the evolution of mycoheterotrophy.</title>
        <authorList>
            <person name="Li M.H."/>
            <person name="Liu K.W."/>
            <person name="Li Z."/>
            <person name="Lu H.C."/>
            <person name="Ye Q.L."/>
            <person name="Zhang D."/>
            <person name="Wang J.Y."/>
            <person name="Li Y.F."/>
            <person name="Zhong Z.M."/>
            <person name="Liu X."/>
            <person name="Yu X."/>
            <person name="Liu D.K."/>
            <person name="Tu X.D."/>
            <person name="Liu B."/>
            <person name="Hao Y."/>
            <person name="Liao X.Y."/>
            <person name="Jiang Y.T."/>
            <person name="Sun W.H."/>
            <person name="Chen J."/>
            <person name="Chen Y.Q."/>
            <person name="Ai Y."/>
            <person name="Zhai J.W."/>
            <person name="Wu S.S."/>
            <person name="Zhou Z."/>
            <person name="Hsiao Y.Y."/>
            <person name="Wu W.L."/>
            <person name="Chen Y.Y."/>
            <person name="Lin Y.F."/>
            <person name="Hsu J.L."/>
            <person name="Li C.Y."/>
            <person name="Wang Z.W."/>
            <person name="Zhao X."/>
            <person name="Zhong W.Y."/>
            <person name="Ma X.K."/>
            <person name="Ma L."/>
            <person name="Huang J."/>
            <person name="Chen G.Z."/>
            <person name="Huang M.Z."/>
            <person name="Huang L."/>
            <person name="Peng D.H."/>
            <person name="Luo Y.B."/>
            <person name="Zou S.Q."/>
            <person name="Chen S.P."/>
            <person name="Lan S."/>
            <person name="Tsai W.C."/>
            <person name="Van de Peer Y."/>
            <person name="Liu Z.J."/>
        </authorList>
    </citation>
    <scope>NUCLEOTIDE SEQUENCE [LARGE SCALE GENOMIC DNA]</scope>
    <source>
        <strain evidence="1">Lor288</strain>
    </source>
</reference>
<proteinExistence type="predicted"/>
<dbReference type="Proteomes" id="UP001412067">
    <property type="component" value="Unassembled WGS sequence"/>
</dbReference>
<comment type="caution">
    <text evidence="1">The sequence shown here is derived from an EMBL/GenBank/DDBJ whole genome shotgun (WGS) entry which is preliminary data.</text>
</comment>
<sequence>MVGFCLCCTLRTGDPVDAYNTERALRKIKRRNSFVAPEITVPDSIMKDNQAGHFVKVQAKNFKEQSGRTFDTGRAGFPEDTIVHKKNINLITKDTHPPVSTQCAVADLSSRPLNTSG</sequence>
<organism evidence="1 2">
    <name type="scientific">Platanthera guangdongensis</name>
    <dbReference type="NCBI Taxonomy" id="2320717"/>
    <lineage>
        <taxon>Eukaryota</taxon>
        <taxon>Viridiplantae</taxon>
        <taxon>Streptophyta</taxon>
        <taxon>Embryophyta</taxon>
        <taxon>Tracheophyta</taxon>
        <taxon>Spermatophyta</taxon>
        <taxon>Magnoliopsida</taxon>
        <taxon>Liliopsida</taxon>
        <taxon>Asparagales</taxon>
        <taxon>Orchidaceae</taxon>
        <taxon>Orchidoideae</taxon>
        <taxon>Orchideae</taxon>
        <taxon>Orchidinae</taxon>
        <taxon>Platanthera</taxon>
    </lineage>
</organism>
<keyword evidence="2" id="KW-1185">Reference proteome</keyword>
<accession>A0ABR2M8R5</accession>
<protein>
    <submittedName>
        <fullName evidence="1">Uncharacterized protein</fullName>
    </submittedName>
</protein>
<evidence type="ECO:0000313" key="1">
    <source>
        <dbReference type="EMBL" id="KAK8960292.1"/>
    </source>
</evidence>
<evidence type="ECO:0000313" key="2">
    <source>
        <dbReference type="Proteomes" id="UP001412067"/>
    </source>
</evidence>
<dbReference type="EMBL" id="JBBWWR010000010">
    <property type="protein sequence ID" value="KAK8960292.1"/>
    <property type="molecule type" value="Genomic_DNA"/>
</dbReference>
<gene>
    <name evidence="1" type="ORF">KSP40_PGU016071</name>
</gene>